<dbReference type="Pfam" id="PF13377">
    <property type="entry name" value="Peripla_BP_3"/>
    <property type="match status" value="1"/>
</dbReference>
<dbReference type="CDD" id="cd06267">
    <property type="entry name" value="PBP1_LacI_sugar_binding-like"/>
    <property type="match status" value="1"/>
</dbReference>
<dbReference type="PROSITE" id="PS50932">
    <property type="entry name" value="HTH_LACI_2"/>
    <property type="match status" value="1"/>
</dbReference>
<sequence length="335" mass="35769">MKTTPMRPSMPAPRIADVAELAGVSMSTASKALNDTGQLREDTRARVKDAAAQLGFVVGASGRGGADTRTYTVGLLTTDSFGRFTIPLLMGVEDALAAGKMAIILCDTRDDVLREQHYLQSLQERRVDGLIITGRTTDPRPSIGLPIPTVYAFSPSEDPDDYAVVADEGAGATMAAEHLVAMGSRRIAHVTGPQRHHSADARALAVHETLGDALVAPTLFGHWSEEWGRAAVDMLLASHPDLDGLVCGSDQIARGATDRLREKGVDVPGQVRVTGFDNWEVMALASRPPLTTVDMGLTELGRLAGRTLLDLVEGKPDVPHQQVLTPRLEVRASSL</sequence>
<dbReference type="InterPro" id="IPR010982">
    <property type="entry name" value="Lambda_DNA-bd_dom_sf"/>
</dbReference>
<keyword evidence="1" id="KW-0805">Transcription regulation</keyword>
<dbReference type="SUPFAM" id="SSF47413">
    <property type="entry name" value="lambda repressor-like DNA-binding domains"/>
    <property type="match status" value="1"/>
</dbReference>
<organism evidence="5 6">
    <name type="scientific">Brachybacterium tyrofermentans</name>
    <dbReference type="NCBI Taxonomy" id="47848"/>
    <lineage>
        <taxon>Bacteria</taxon>
        <taxon>Bacillati</taxon>
        <taxon>Actinomycetota</taxon>
        <taxon>Actinomycetes</taxon>
        <taxon>Micrococcales</taxon>
        <taxon>Dermabacteraceae</taxon>
        <taxon>Brachybacterium</taxon>
    </lineage>
</organism>
<keyword evidence="6" id="KW-1185">Reference proteome</keyword>
<evidence type="ECO:0000313" key="5">
    <source>
        <dbReference type="EMBL" id="MFC5298661.1"/>
    </source>
</evidence>
<reference evidence="6" key="1">
    <citation type="journal article" date="2019" name="Int. J. Syst. Evol. Microbiol.">
        <title>The Global Catalogue of Microorganisms (GCM) 10K type strain sequencing project: providing services to taxonomists for standard genome sequencing and annotation.</title>
        <authorList>
            <consortium name="The Broad Institute Genomics Platform"/>
            <consortium name="The Broad Institute Genome Sequencing Center for Infectious Disease"/>
            <person name="Wu L."/>
            <person name="Ma J."/>
        </authorList>
    </citation>
    <scope>NUCLEOTIDE SEQUENCE [LARGE SCALE GENOMIC DNA]</scope>
    <source>
        <strain evidence="6">CGMCC 1.16455</strain>
    </source>
</reference>
<dbReference type="SUPFAM" id="SSF53822">
    <property type="entry name" value="Periplasmic binding protein-like I"/>
    <property type="match status" value="1"/>
</dbReference>
<accession>A0ABW0FI72</accession>
<dbReference type="PANTHER" id="PTHR30146">
    <property type="entry name" value="LACI-RELATED TRANSCRIPTIONAL REPRESSOR"/>
    <property type="match status" value="1"/>
</dbReference>
<dbReference type="EMBL" id="JBHSLN010000078">
    <property type="protein sequence ID" value="MFC5298661.1"/>
    <property type="molecule type" value="Genomic_DNA"/>
</dbReference>
<dbReference type="PROSITE" id="PS00356">
    <property type="entry name" value="HTH_LACI_1"/>
    <property type="match status" value="1"/>
</dbReference>
<keyword evidence="2 5" id="KW-0238">DNA-binding</keyword>
<dbReference type="PANTHER" id="PTHR30146:SF109">
    <property type="entry name" value="HTH-TYPE TRANSCRIPTIONAL REGULATOR GALS"/>
    <property type="match status" value="1"/>
</dbReference>
<dbReference type="GeneID" id="303295650"/>
<dbReference type="Proteomes" id="UP001595937">
    <property type="component" value="Unassembled WGS sequence"/>
</dbReference>
<dbReference type="InterPro" id="IPR046335">
    <property type="entry name" value="LacI/GalR-like_sensor"/>
</dbReference>
<proteinExistence type="predicted"/>
<evidence type="ECO:0000256" key="1">
    <source>
        <dbReference type="ARBA" id="ARBA00023015"/>
    </source>
</evidence>
<dbReference type="SMART" id="SM00354">
    <property type="entry name" value="HTH_LACI"/>
    <property type="match status" value="1"/>
</dbReference>
<dbReference type="RefSeq" id="WP_343921942.1">
    <property type="nucleotide sequence ID" value="NZ_BAAAIR010000004.1"/>
</dbReference>
<dbReference type="InterPro" id="IPR000843">
    <property type="entry name" value="HTH_LacI"/>
</dbReference>
<evidence type="ECO:0000256" key="3">
    <source>
        <dbReference type="ARBA" id="ARBA00023163"/>
    </source>
</evidence>
<name>A0ABW0FI72_9MICO</name>
<dbReference type="Gene3D" id="3.40.50.2300">
    <property type="match status" value="2"/>
</dbReference>
<protein>
    <submittedName>
        <fullName evidence="5">LacI family DNA-binding transcriptional regulator</fullName>
    </submittedName>
</protein>
<dbReference type="InterPro" id="IPR028082">
    <property type="entry name" value="Peripla_BP_I"/>
</dbReference>
<evidence type="ECO:0000313" key="6">
    <source>
        <dbReference type="Proteomes" id="UP001595937"/>
    </source>
</evidence>
<dbReference type="Pfam" id="PF00356">
    <property type="entry name" value="LacI"/>
    <property type="match status" value="1"/>
</dbReference>
<feature type="domain" description="HTH lacI-type" evidence="4">
    <location>
        <begin position="13"/>
        <end position="67"/>
    </location>
</feature>
<keyword evidence="3" id="KW-0804">Transcription</keyword>
<dbReference type="GO" id="GO:0003677">
    <property type="term" value="F:DNA binding"/>
    <property type="evidence" value="ECO:0007669"/>
    <property type="project" value="UniProtKB-KW"/>
</dbReference>
<evidence type="ECO:0000256" key="2">
    <source>
        <dbReference type="ARBA" id="ARBA00023125"/>
    </source>
</evidence>
<comment type="caution">
    <text evidence="5">The sequence shown here is derived from an EMBL/GenBank/DDBJ whole genome shotgun (WGS) entry which is preliminary data.</text>
</comment>
<gene>
    <name evidence="5" type="ORF">ACFPK8_14195</name>
</gene>
<dbReference type="Gene3D" id="1.10.260.40">
    <property type="entry name" value="lambda repressor-like DNA-binding domains"/>
    <property type="match status" value="1"/>
</dbReference>
<dbReference type="CDD" id="cd01392">
    <property type="entry name" value="HTH_LacI"/>
    <property type="match status" value="1"/>
</dbReference>
<evidence type="ECO:0000259" key="4">
    <source>
        <dbReference type="PROSITE" id="PS50932"/>
    </source>
</evidence>